<protein>
    <recommendedName>
        <fullName evidence="11">Aspergillus nuclease S(1)</fullName>
    </recommendedName>
</protein>
<feature type="signal peptide" evidence="8">
    <location>
        <begin position="1"/>
        <end position="19"/>
    </location>
</feature>
<dbReference type="GO" id="GO:0006308">
    <property type="term" value="P:DNA catabolic process"/>
    <property type="evidence" value="ECO:0007669"/>
    <property type="project" value="InterPro"/>
</dbReference>
<evidence type="ECO:0000313" key="10">
    <source>
        <dbReference type="Proteomes" id="UP001213681"/>
    </source>
</evidence>
<keyword evidence="10" id="KW-1185">Reference proteome</keyword>
<evidence type="ECO:0000256" key="7">
    <source>
        <dbReference type="ARBA" id="ARBA00023180"/>
    </source>
</evidence>
<accession>A0AAD6G7J8</accession>
<evidence type="ECO:0008006" key="11">
    <source>
        <dbReference type="Google" id="ProtNLM"/>
    </source>
</evidence>
<dbReference type="InterPro" id="IPR003154">
    <property type="entry name" value="S1/P1nuclease"/>
</dbReference>
<evidence type="ECO:0000256" key="5">
    <source>
        <dbReference type="ARBA" id="ARBA00022801"/>
    </source>
</evidence>
<comment type="similarity">
    <text evidence="1">Belongs to the nuclease type I family.</text>
</comment>
<feature type="chain" id="PRO_5041997935" description="Aspergillus nuclease S(1)" evidence="8">
    <location>
        <begin position="20"/>
        <end position="307"/>
    </location>
</feature>
<evidence type="ECO:0000256" key="8">
    <source>
        <dbReference type="SAM" id="SignalP"/>
    </source>
</evidence>
<dbReference type="RefSeq" id="XP_056771770.1">
    <property type="nucleotide sequence ID" value="XM_056904003.1"/>
</dbReference>
<keyword evidence="7" id="KW-0325">Glycoprotein</keyword>
<sequence>MNLLLPLLSFIYSFQPVACWGDLGHRTVAYLAQKYLSNEAAQLVDVLLPSSNGEDISDAAVWADAIRPHFPFTRPWHFIDALDHPPESCQVSFTSDCGSAGCIASAIQNMTNRINDDKLDKDEQTEALKFLIHFLGDIHQPLHVEALDRGGNEIHVCFDGRCGRDENLHGIWDTDIPHKINGLKHNLKHNEEKEPAAQWAATLFQTNRFRPRHAECSDIQNPLECAMLWARETNRLNCDYVLKNGVNWLEDNDLGGAYYVGSAPIVNEQIYKAGVRLATWLNALAAQRSSMGKLVKQGGKGRACFEL</sequence>
<keyword evidence="8" id="KW-0732">Signal</keyword>
<gene>
    <name evidence="9" type="ORF">N7458_000609</name>
</gene>
<comment type="caution">
    <text evidence="9">The sequence shown here is derived from an EMBL/GenBank/DDBJ whole genome shotgun (WGS) entry which is preliminary data.</text>
</comment>
<dbReference type="EMBL" id="JAPVEA010000001">
    <property type="protein sequence ID" value="KAJ5464923.1"/>
    <property type="molecule type" value="Genomic_DNA"/>
</dbReference>
<evidence type="ECO:0000256" key="2">
    <source>
        <dbReference type="ARBA" id="ARBA00022722"/>
    </source>
</evidence>
<evidence type="ECO:0000256" key="3">
    <source>
        <dbReference type="ARBA" id="ARBA00022723"/>
    </source>
</evidence>
<dbReference type="GO" id="GO:0046872">
    <property type="term" value="F:metal ion binding"/>
    <property type="evidence" value="ECO:0007669"/>
    <property type="project" value="UniProtKB-KW"/>
</dbReference>
<evidence type="ECO:0000313" key="9">
    <source>
        <dbReference type="EMBL" id="KAJ5464923.1"/>
    </source>
</evidence>
<name>A0AAD6G7J8_9EURO</name>
<keyword evidence="2" id="KW-0540">Nuclease</keyword>
<dbReference type="AlphaFoldDB" id="A0AAD6G7J8"/>
<reference evidence="9" key="1">
    <citation type="submission" date="2022-12" db="EMBL/GenBank/DDBJ databases">
        <authorList>
            <person name="Petersen C."/>
        </authorList>
    </citation>
    <scope>NUCLEOTIDE SEQUENCE</scope>
    <source>
        <strain evidence="9">IBT 16125</strain>
    </source>
</reference>
<evidence type="ECO:0000256" key="6">
    <source>
        <dbReference type="ARBA" id="ARBA00023157"/>
    </source>
</evidence>
<dbReference type="GO" id="GO:0003676">
    <property type="term" value="F:nucleic acid binding"/>
    <property type="evidence" value="ECO:0007669"/>
    <property type="project" value="InterPro"/>
</dbReference>
<dbReference type="GO" id="GO:0004519">
    <property type="term" value="F:endonuclease activity"/>
    <property type="evidence" value="ECO:0007669"/>
    <property type="project" value="UniProtKB-KW"/>
</dbReference>
<proteinExistence type="inferred from homology"/>
<dbReference type="Gene3D" id="1.10.575.10">
    <property type="entry name" value="P1 Nuclease"/>
    <property type="match status" value="1"/>
</dbReference>
<dbReference type="GO" id="GO:0016788">
    <property type="term" value="F:hydrolase activity, acting on ester bonds"/>
    <property type="evidence" value="ECO:0007669"/>
    <property type="project" value="InterPro"/>
</dbReference>
<organism evidence="9 10">
    <name type="scientific">Penicillium daleae</name>
    <dbReference type="NCBI Taxonomy" id="63821"/>
    <lineage>
        <taxon>Eukaryota</taxon>
        <taxon>Fungi</taxon>
        <taxon>Dikarya</taxon>
        <taxon>Ascomycota</taxon>
        <taxon>Pezizomycotina</taxon>
        <taxon>Eurotiomycetes</taxon>
        <taxon>Eurotiomycetidae</taxon>
        <taxon>Eurotiales</taxon>
        <taxon>Aspergillaceae</taxon>
        <taxon>Penicillium</taxon>
    </lineage>
</organism>
<reference evidence="9" key="2">
    <citation type="journal article" date="2023" name="IMA Fungus">
        <title>Comparative genomic study of the Penicillium genus elucidates a diverse pangenome and 15 lateral gene transfer events.</title>
        <authorList>
            <person name="Petersen C."/>
            <person name="Sorensen T."/>
            <person name="Nielsen M.R."/>
            <person name="Sondergaard T.E."/>
            <person name="Sorensen J.L."/>
            <person name="Fitzpatrick D.A."/>
            <person name="Frisvad J.C."/>
            <person name="Nielsen K.L."/>
        </authorList>
    </citation>
    <scope>NUCLEOTIDE SEQUENCE</scope>
    <source>
        <strain evidence="9">IBT 16125</strain>
    </source>
</reference>
<dbReference type="CDD" id="cd11010">
    <property type="entry name" value="S1-P1_nuclease"/>
    <property type="match status" value="1"/>
</dbReference>
<evidence type="ECO:0000256" key="1">
    <source>
        <dbReference type="ARBA" id="ARBA00009547"/>
    </source>
</evidence>
<keyword evidence="3" id="KW-0479">Metal-binding</keyword>
<keyword evidence="6" id="KW-1015">Disulfide bond</keyword>
<dbReference type="Proteomes" id="UP001213681">
    <property type="component" value="Unassembled WGS sequence"/>
</dbReference>
<evidence type="ECO:0000256" key="4">
    <source>
        <dbReference type="ARBA" id="ARBA00022759"/>
    </source>
</evidence>
<dbReference type="InterPro" id="IPR008947">
    <property type="entry name" value="PLipase_C/P1_nuclease_dom_sf"/>
</dbReference>
<dbReference type="Pfam" id="PF02265">
    <property type="entry name" value="S1-P1_nuclease"/>
    <property type="match status" value="1"/>
</dbReference>
<dbReference type="PANTHER" id="PTHR33146:SF26">
    <property type="entry name" value="ENDONUCLEASE 4"/>
    <property type="match status" value="1"/>
</dbReference>
<dbReference type="GeneID" id="81594246"/>
<dbReference type="PANTHER" id="PTHR33146">
    <property type="entry name" value="ENDONUCLEASE 4"/>
    <property type="match status" value="1"/>
</dbReference>
<keyword evidence="4" id="KW-0255">Endonuclease</keyword>
<keyword evidence="5" id="KW-0378">Hydrolase</keyword>
<dbReference type="SUPFAM" id="SSF48537">
    <property type="entry name" value="Phospholipase C/P1 nuclease"/>
    <property type="match status" value="1"/>
</dbReference>